<reference evidence="1 2" key="1">
    <citation type="journal article" date="2023" name="Plants (Basel)">
        <title>Bridging the Gap: Combining Genomics and Transcriptomics Approaches to Understand Stylosanthes scabra, an Orphan Legume from the Brazilian Caatinga.</title>
        <authorList>
            <person name="Ferreira-Neto J.R.C."/>
            <person name="da Silva M.D."/>
            <person name="Binneck E."/>
            <person name="de Melo N.F."/>
            <person name="da Silva R.H."/>
            <person name="de Melo A.L.T.M."/>
            <person name="Pandolfi V."/>
            <person name="Bustamante F.O."/>
            <person name="Brasileiro-Vidal A.C."/>
            <person name="Benko-Iseppon A.M."/>
        </authorList>
    </citation>
    <scope>NUCLEOTIDE SEQUENCE [LARGE SCALE GENOMIC DNA]</scope>
    <source>
        <tissue evidence="1">Leaves</tissue>
    </source>
</reference>
<proteinExistence type="predicted"/>
<dbReference type="Proteomes" id="UP001341840">
    <property type="component" value="Unassembled WGS sequence"/>
</dbReference>
<dbReference type="EMBL" id="JASCZI010243457">
    <property type="protein sequence ID" value="MED6213223.1"/>
    <property type="molecule type" value="Genomic_DNA"/>
</dbReference>
<comment type="caution">
    <text evidence="1">The sequence shown here is derived from an EMBL/GenBank/DDBJ whole genome shotgun (WGS) entry which is preliminary data.</text>
</comment>
<dbReference type="PANTHER" id="PTHR46620:SF1">
    <property type="entry name" value="J DOMAIN-CONTAINING PROTEIN SPF31"/>
    <property type="match status" value="1"/>
</dbReference>
<organism evidence="1 2">
    <name type="scientific">Stylosanthes scabra</name>
    <dbReference type="NCBI Taxonomy" id="79078"/>
    <lineage>
        <taxon>Eukaryota</taxon>
        <taxon>Viridiplantae</taxon>
        <taxon>Streptophyta</taxon>
        <taxon>Embryophyta</taxon>
        <taxon>Tracheophyta</taxon>
        <taxon>Spermatophyta</taxon>
        <taxon>Magnoliopsida</taxon>
        <taxon>eudicotyledons</taxon>
        <taxon>Gunneridae</taxon>
        <taxon>Pentapetalae</taxon>
        <taxon>rosids</taxon>
        <taxon>fabids</taxon>
        <taxon>Fabales</taxon>
        <taxon>Fabaceae</taxon>
        <taxon>Papilionoideae</taxon>
        <taxon>50 kb inversion clade</taxon>
        <taxon>dalbergioids sensu lato</taxon>
        <taxon>Dalbergieae</taxon>
        <taxon>Pterocarpus clade</taxon>
        <taxon>Stylosanthes</taxon>
    </lineage>
</organism>
<sequence length="192" mass="21388">MPILNGYGYIFLTKDSAFEEGTLAAEPVLYSLLFLSPTHCSPSSRRRLIFTSCSLCRQPIIATSAHLFSSLSSRHCCCGWVFSRASSFRGGVQSSEALAKAQQLLLDQNERAYLLNHVNSTKEELRAKRKKQFKKDTASKIKSLVEQGGLTPRHQAPRLGMNHSVKGAGLLHFWVLPRLNLDSGCWRKLGHA</sequence>
<evidence type="ECO:0000313" key="2">
    <source>
        <dbReference type="Proteomes" id="UP001341840"/>
    </source>
</evidence>
<name>A0ABU6YVV7_9FABA</name>
<gene>
    <name evidence="1" type="ORF">PIB30_091144</name>
</gene>
<accession>A0ABU6YVV7</accession>
<keyword evidence="2" id="KW-1185">Reference proteome</keyword>
<dbReference type="PANTHER" id="PTHR46620">
    <property type="entry name" value="J DOMAIN-CONTAINING PROTEIN SPF31"/>
    <property type="match status" value="1"/>
</dbReference>
<evidence type="ECO:0000313" key="1">
    <source>
        <dbReference type="EMBL" id="MED6213223.1"/>
    </source>
</evidence>
<protein>
    <submittedName>
        <fullName evidence="1">Uncharacterized protein</fullName>
    </submittedName>
</protein>